<dbReference type="Proteomes" id="UP000264605">
    <property type="component" value="Chromosome"/>
</dbReference>
<dbReference type="InterPro" id="IPR043128">
    <property type="entry name" value="Rev_trsase/Diguanyl_cyclase"/>
</dbReference>
<dbReference type="Gene3D" id="3.30.70.270">
    <property type="match status" value="1"/>
</dbReference>
<gene>
    <name evidence="7" type="ORF">D0907_10200</name>
</gene>
<dbReference type="RefSeq" id="WP_118844421.1">
    <property type="nucleotide sequence ID" value="NZ_CP032090.1"/>
</dbReference>
<dbReference type="Gene3D" id="2.130.10.10">
    <property type="entry name" value="YVTN repeat-like/Quinoprotein amine dehydrogenase"/>
    <property type="match status" value="4"/>
</dbReference>
<reference evidence="7 8" key="1">
    <citation type="submission" date="2018-08" db="EMBL/GenBank/DDBJ databases">
        <title>Draft genome sequence of Pseudoalteromonas donghaensis HJ51.</title>
        <authorList>
            <person name="Oh J."/>
            <person name="Roh D."/>
        </authorList>
    </citation>
    <scope>NUCLEOTIDE SEQUENCE [LARGE SCALE GENOMIC DNA]</scope>
    <source>
        <strain evidence="7 8">HJ51</strain>
    </source>
</reference>
<dbReference type="FunFam" id="3.30.70.270:FF:000001">
    <property type="entry name" value="Diguanylate cyclase domain protein"/>
    <property type="match status" value="1"/>
</dbReference>
<feature type="signal peptide" evidence="5">
    <location>
        <begin position="1"/>
        <end position="18"/>
    </location>
</feature>
<dbReference type="Gene3D" id="2.60.40.10">
    <property type="entry name" value="Immunoglobulins"/>
    <property type="match status" value="1"/>
</dbReference>
<dbReference type="KEGG" id="pdj:D0907_10200"/>
<dbReference type="PANTHER" id="PTHR45138:SF9">
    <property type="entry name" value="DIGUANYLATE CYCLASE DGCM-RELATED"/>
    <property type="match status" value="1"/>
</dbReference>
<evidence type="ECO:0000256" key="5">
    <source>
        <dbReference type="SAM" id="SignalP"/>
    </source>
</evidence>
<dbReference type="EC" id="2.7.7.65" evidence="2"/>
<dbReference type="GO" id="GO:0052621">
    <property type="term" value="F:diguanylate cyclase activity"/>
    <property type="evidence" value="ECO:0007669"/>
    <property type="project" value="UniProtKB-EC"/>
</dbReference>
<dbReference type="InterPro" id="IPR011123">
    <property type="entry name" value="Y_Y_Y"/>
</dbReference>
<dbReference type="EMBL" id="CP032090">
    <property type="protein sequence ID" value="AXV65619.1"/>
    <property type="molecule type" value="Genomic_DNA"/>
</dbReference>
<feature type="domain" description="GGDEF" evidence="6">
    <location>
        <begin position="830"/>
        <end position="962"/>
    </location>
</feature>
<comment type="cofactor">
    <cofactor evidence="1">
        <name>Mg(2+)</name>
        <dbReference type="ChEBI" id="CHEBI:18420"/>
    </cofactor>
</comment>
<dbReference type="InterPro" id="IPR011110">
    <property type="entry name" value="Reg_prop"/>
</dbReference>
<evidence type="ECO:0000313" key="7">
    <source>
        <dbReference type="EMBL" id="AXV65619.1"/>
    </source>
</evidence>
<keyword evidence="4" id="KW-0472">Membrane</keyword>
<dbReference type="SUPFAM" id="SSF55073">
    <property type="entry name" value="Nucleotide cyclase"/>
    <property type="match status" value="1"/>
</dbReference>
<organism evidence="7 8">
    <name type="scientific">Pseudoalteromonas lipolytica</name>
    <dbReference type="NCBI Taxonomy" id="570156"/>
    <lineage>
        <taxon>Bacteria</taxon>
        <taxon>Pseudomonadati</taxon>
        <taxon>Pseudomonadota</taxon>
        <taxon>Gammaproteobacteria</taxon>
        <taxon>Alteromonadales</taxon>
        <taxon>Pseudoalteromonadaceae</taxon>
        <taxon>Pseudoalteromonas</taxon>
    </lineage>
</organism>
<accession>A0AAD0WCP9</accession>
<keyword evidence="4" id="KW-0812">Transmembrane</keyword>
<evidence type="ECO:0000259" key="6">
    <source>
        <dbReference type="PROSITE" id="PS50887"/>
    </source>
</evidence>
<dbReference type="InterPro" id="IPR013783">
    <property type="entry name" value="Ig-like_fold"/>
</dbReference>
<dbReference type="SUPFAM" id="SSF63829">
    <property type="entry name" value="Calcium-dependent phosphotriesterase"/>
    <property type="match status" value="2"/>
</dbReference>
<dbReference type="Pfam" id="PF00990">
    <property type="entry name" value="GGDEF"/>
    <property type="match status" value="1"/>
</dbReference>
<dbReference type="InterPro" id="IPR015943">
    <property type="entry name" value="WD40/YVTN_repeat-like_dom_sf"/>
</dbReference>
<dbReference type="InterPro" id="IPR050469">
    <property type="entry name" value="Diguanylate_Cyclase"/>
</dbReference>
<sequence>MARVVSLILLCVCFSAFAESTRLSLSDYFTETWNTRSGLPHNSINSVAQTKDGYIWIATWEGLARFNGREFKLFTRTEIPGLPDSGLRSLIAMDNGDLYIVGARGGIAVRSQGQWRSLPSSSTMINHALISEQGEIWLALEGQGIVYRASEKATEHTLVDKLSAYRLIKDKQNVIWAATSDGLYKIEGKKVSKVGQEAGLPDVSAFTLLLTQSGTLIVGTEKGAWQKQHDKFVSVDATLNHESISSLLEDTQGDIWFGTINKGVFRLRQSGLENLDADDGLPNNRILSLLQDREKSIWVGTNAGLFRLREAPFTNWSQSRGLASDYVRTVLSHSDGSLWVGSSNGLNRIINGEITTLNQAYERDPLSVLSLTEDKNGDVWLGTYTGGLMKVVNNKIYPVKNRTNGLLNNEVRAVLFDSSHNLWIGTASGLTKLTDDGQIHSYTTEEGLAGNFIMALAEDNQGRLWVGTGVGVSIFDPALNTFSNIEFPEKFSTEYAFGFYLDGEKMWLATDRGLIRYDLKIDVMHLFGREQGLPVDKLFQVIEQGDSLWLTSNRGVIQLNKTQLTEFLDNPTGAESVVVSMQLYDEGDGMLSAQANGGSNPAAVTHSDGQLWVATAKGVAIVKPERLKEASKRRLSTVIESFEVDGKPVALPAKSDVLSLPAGISRVSFNYAGLSFIMPQRLNYQTHLSGYNEEWVDRGRLAITEYTNLPPGEYTFKVRAGYPNSEWQNNEQTLRFRIAPYFWQKTSFKLVLILGLFLIAYAIYKYRLYHYKRIEIELTEKVEQQMHDLKNQADAFAHLANHDQLTQLPNRRAFDSWLFENFSQFQHNKQSLSVAIMDIDHFKLINDNFSHLIGDQVICEIARLLRINFPDEGYAARWGGEEFTLLFPHKGADEAARLCEIIRLEIADYNFSELAKELSVTVSFGVADNANVTDYDRLLSHADTALYHAKNNGRNKVVIYNKETSIL</sequence>
<dbReference type="CDD" id="cd01949">
    <property type="entry name" value="GGDEF"/>
    <property type="match status" value="1"/>
</dbReference>
<keyword evidence="5" id="KW-0732">Signal</keyword>
<dbReference type="Pfam" id="PF07494">
    <property type="entry name" value="Reg_prop"/>
    <property type="match status" value="6"/>
</dbReference>
<dbReference type="GO" id="GO:1902201">
    <property type="term" value="P:negative regulation of bacterial-type flagellum-dependent cell motility"/>
    <property type="evidence" value="ECO:0007669"/>
    <property type="project" value="TreeGrafter"/>
</dbReference>
<feature type="chain" id="PRO_5042185982" description="diguanylate cyclase" evidence="5">
    <location>
        <begin position="19"/>
        <end position="967"/>
    </location>
</feature>
<evidence type="ECO:0000256" key="1">
    <source>
        <dbReference type="ARBA" id="ARBA00001946"/>
    </source>
</evidence>
<evidence type="ECO:0000256" key="2">
    <source>
        <dbReference type="ARBA" id="ARBA00012528"/>
    </source>
</evidence>
<proteinExistence type="predicted"/>
<dbReference type="PANTHER" id="PTHR45138">
    <property type="entry name" value="REGULATORY COMPONENTS OF SENSORY TRANSDUCTION SYSTEM"/>
    <property type="match status" value="1"/>
</dbReference>
<evidence type="ECO:0000256" key="3">
    <source>
        <dbReference type="ARBA" id="ARBA00034247"/>
    </source>
</evidence>
<name>A0AAD0WCP9_9GAMM</name>
<dbReference type="SMART" id="SM00267">
    <property type="entry name" value="GGDEF"/>
    <property type="match status" value="1"/>
</dbReference>
<comment type="catalytic activity">
    <reaction evidence="3">
        <text>2 GTP = 3',3'-c-di-GMP + 2 diphosphate</text>
        <dbReference type="Rhea" id="RHEA:24898"/>
        <dbReference type="ChEBI" id="CHEBI:33019"/>
        <dbReference type="ChEBI" id="CHEBI:37565"/>
        <dbReference type="ChEBI" id="CHEBI:58805"/>
        <dbReference type="EC" id="2.7.7.65"/>
    </reaction>
</comment>
<keyword evidence="4" id="KW-1133">Transmembrane helix</keyword>
<dbReference type="GO" id="GO:0043709">
    <property type="term" value="P:cell adhesion involved in single-species biofilm formation"/>
    <property type="evidence" value="ECO:0007669"/>
    <property type="project" value="TreeGrafter"/>
</dbReference>
<dbReference type="NCBIfam" id="TIGR00254">
    <property type="entry name" value="GGDEF"/>
    <property type="match status" value="1"/>
</dbReference>
<evidence type="ECO:0000256" key="4">
    <source>
        <dbReference type="SAM" id="Phobius"/>
    </source>
</evidence>
<dbReference type="GeneID" id="99505833"/>
<feature type="transmembrane region" description="Helical" evidence="4">
    <location>
        <begin position="746"/>
        <end position="764"/>
    </location>
</feature>
<dbReference type="Pfam" id="PF07495">
    <property type="entry name" value="Y_Y_Y"/>
    <property type="match status" value="1"/>
</dbReference>
<dbReference type="InterPro" id="IPR029787">
    <property type="entry name" value="Nucleotide_cyclase"/>
</dbReference>
<dbReference type="GO" id="GO:0005886">
    <property type="term" value="C:plasma membrane"/>
    <property type="evidence" value="ECO:0007669"/>
    <property type="project" value="TreeGrafter"/>
</dbReference>
<dbReference type="PROSITE" id="PS50887">
    <property type="entry name" value="GGDEF"/>
    <property type="match status" value="1"/>
</dbReference>
<dbReference type="InterPro" id="IPR000160">
    <property type="entry name" value="GGDEF_dom"/>
</dbReference>
<dbReference type="AlphaFoldDB" id="A0AAD0WCP9"/>
<protein>
    <recommendedName>
        <fullName evidence="2">diguanylate cyclase</fullName>
        <ecNumber evidence="2">2.7.7.65</ecNumber>
    </recommendedName>
</protein>
<evidence type="ECO:0000313" key="8">
    <source>
        <dbReference type="Proteomes" id="UP000264605"/>
    </source>
</evidence>